<dbReference type="InterPro" id="IPR036942">
    <property type="entry name" value="Beta-barrel_TonB_sf"/>
</dbReference>
<dbReference type="Gene3D" id="2.40.170.20">
    <property type="entry name" value="TonB-dependent receptor, beta-barrel domain"/>
    <property type="match status" value="1"/>
</dbReference>
<feature type="domain" description="TonB-dependent receptor plug" evidence="12">
    <location>
        <begin position="56"/>
        <end position="168"/>
    </location>
</feature>
<feature type="chain" id="PRO_5019175954" evidence="10">
    <location>
        <begin position="22"/>
        <end position="1017"/>
    </location>
</feature>
<accession>A0A418PYG6</accession>
<organism evidence="13 14">
    <name type="scientific">Sphingomonas edaphi</name>
    <dbReference type="NCBI Taxonomy" id="2315689"/>
    <lineage>
        <taxon>Bacteria</taxon>
        <taxon>Pseudomonadati</taxon>
        <taxon>Pseudomonadota</taxon>
        <taxon>Alphaproteobacteria</taxon>
        <taxon>Sphingomonadales</taxon>
        <taxon>Sphingomonadaceae</taxon>
        <taxon>Sphingomonas</taxon>
    </lineage>
</organism>
<keyword evidence="10" id="KW-0732">Signal</keyword>
<evidence type="ECO:0000313" key="13">
    <source>
        <dbReference type="EMBL" id="RIX27038.1"/>
    </source>
</evidence>
<protein>
    <submittedName>
        <fullName evidence="13">TonB-dependent receptor</fullName>
    </submittedName>
</protein>
<dbReference type="InterPro" id="IPR037066">
    <property type="entry name" value="Plug_dom_sf"/>
</dbReference>
<keyword evidence="14" id="KW-1185">Reference proteome</keyword>
<feature type="domain" description="TonB-dependent receptor-like beta-barrel" evidence="11">
    <location>
        <begin position="419"/>
        <end position="977"/>
    </location>
</feature>
<evidence type="ECO:0000256" key="2">
    <source>
        <dbReference type="ARBA" id="ARBA00022448"/>
    </source>
</evidence>
<keyword evidence="6 8" id="KW-0472">Membrane</keyword>
<evidence type="ECO:0000256" key="3">
    <source>
        <dbReference type="ARBA" id="ARBA00022452"/>
    </source>
</evidence>
<dbReference type="PANTHER" id="PTHR47234:SF2">
    <property type="entry name" value="TONB-DEPENDENT RECEPTOR"/>
    <property type="match status" value="1"/>
</dbReference>
<comment type="similarity">
    <text evidence="8 9">Belongs to the TonB-dependent receptor family.</text>
</comment>
<dbReference type="OrthoDB" id="7051241at2"/>
<gene>
    <name evidence="13" type="ORF">D3M59_10810</name>
</gene>
<dbReference type="InterPro" id="IPR000531">
    <property type="entry name" value="Beta-barrel_TonB"/>
</dbReference>
<dbReference type="Pfam" id="PF07715">
    <property type="entry name" value="Plug"/>
    <property type="match status" value="1"/>
</dbReference>
<evidence type="ECO:0000256" key="4">
    <source>
        <dbReference type="ARBA" id="ARBA00022692"/>
    </source>
</evidence>
<evidence type="ECO:0000256" key="10">
    <source>
        <dbReference type="SAM" id="SignalP"/>
    </source>
</evidence>
<keyword evidence="3 8" id="KW-1134">Transmembrane beta strand</keyword>
<keyword evidence="13" id="KW-0675">Receptor</keyword>
<name>A0A418PYG6_9SPHN</name>
<dbReference type="Pfam" id="PF00593">
    <property type="entry name" value="TonB_dep_Rec_b-barrel"/>
    <property type="match status" value="1"/>
</dbReference>
<evidence type="ECO:0000256" key="7">
    <source>
        <dbReference type="ARBA" id="ARBA00023237"/>
    </source>
</evidence>
<evidence type="ECO:0000259" key="11">
    <source>
        <dbReference type="Pfam" id="PF00593"/>
    </source>
</evidence>
<dbReference type="RefSeq" id="WP_119533693.1">
    <property type="nucleotide sequence ID" value="NZ_QXTF01000004.1"/>
</dbReference>
<comment type="subcellular location">
    <subcellularLocation>
        <location evidence="1 8">Cell outer membrane</location>
        <topology evidence="1 8">Multi-pass membrane protein</topology>
    </subcellularLocation>
</comment>
<keyword evidence="2 8" id="KW-0813">Transport</keyword>
<evidence type="ECO:0000259" key="12">
    <source>
        <dbReference type="Pfam" id="PF07715"/>
    </source>
</evidence>
<keyword evidence="5 9" id="KW-0798">TonB box</keyword>
<dbReference type="AlphaFoldDB" id="A0A418PYG6"/>
<dbReference type="EMBL" id="QXTF01000004">
    <property type="protein sequence ID" value="RIX27038.1"/>
    <property type="molecule type" value="Genomic_DNA"/>
</dbReference>
<evidence type="ECO:0000313" key="14">
    <source>
        <dbReference type="Proteomes" id="UP000285023"/>
    </source>
</evidence>
<dbReference type="PROSITE" id="PS52016">
    <property type="entry name" value="TONB_DEPENDENT_REC_3"/>
    <property type="match status" value="1"/>
</dbReference>
<dbReference type="PANTHER" id="PTHR47234">
    <property type="match status" value="1"/>
</dbReference>
<feature type="signal peptide" evidence="10">
    <location>
        <begin position="1"/>
        <end position="21"/>
    </location>
</feature>
<keyword evidence="4 8" id="KW-0812">Transmembrane</keyword>
<dbReference type="Gene3D" id="2.170.130.10">
    <property type="entry name" value="TonB-dependent receptor, plug domain"/>
    <property type="match status" value="1"/>
</dbReference>
<keyword evidence="7 8" id="KW-0998">Cell outer membrane</keyword>
<dbReference type="Proteomes" id="UP000285023">
    <property type="component" value="Unassembled WGS sequence"/>
</dbReference>
<evidence type="ECO:0000256" key="8">
    <source>
        <dbReference type="PROSITE-ProRule" id="PRU01360"/>
    </source>
</evidence>
<sequence>MAALVSCSLLLAGAAASALRAASTQDEPSPAPIEQPSEPEPATIVVTGTRIATPNRQSFSPVQSVRSDDFVLTGVPNVEQTLNQLPQLVPGFTNTSNNPGTGAATLDLRGLGSVRTLILVNGRRWIANDAGQIPEIDVNTIPSALIHRVDIVTGGASAVYGSDAVTGVINFILKPTIRGLHLEARQNITEVGDSSVSSADLTYGSSFLGDKGNVIASLGWLKQRPSLQGSRSFSEFAASDGCILRGSRDELGFGQATGSLSCNSANEEWGLVRAGSPTVPESRFQGGPQPGLLVPSGIGDGLVRLPGSRFAEGGDIVPFLPPGDLYNFAPDNYVQVPLKRISANLLASLELSEAFEPFVEFSYIRTRSPQQLAPAPGVIGSGADSVFPALINLDNPFLSSSARQLLDISFGRDAEGRRGFLGNPSTGFTLNPAYTGDADGLVAPGRISSRLTGLGPRQSNDQRDAYRGLIGLRGELGRGWSYEGYYSRSHVSHDTRHFNSASARRLQQAMLARDNGSGQIVCIDPTNGCVPINIFGEQTISPEAADFLRINPVERTRVKEQIAELTMKGDLFELPAGPLKAVLGAAWRRTSYVFRPDNSFEEGDTLGFLKSIGAAGSTRVFELFGEALVPIVRDKPLAYDLNAELGIRYSDYDSVGGVWTWKLMGNWAPVRELRLRAGFQQAIRAPNVRELYEEELTDFGVPSDPCAPINQFVLTPELIEACARNGAAGLPLDFYETLVTTGGSTDLKAETARTFTLGAVAQPFRSFMATIDYYDINIRDAIGVFGGGQGPLGAITGCILGGADPADPLCQAFTRGPDGFVRELRIPTANLARLRARGIDWQLSYRFPLLSGNAQINLSGSRLLELSVQNNAALDPVECAGSFGSPCGTTILGTAAPKWKLFNRANWTVGPVNLSLRHRYFSSTVDGRLAGNKSINRPPPISIPTNAVKLASRHYFDAGVTFDVAKRFQLTVGVNNLFDTQPSLVGSQQVQANTDPSLYDVLGRRYFASVRASLGSD</sequence>
<evidence type="ECO:0000256" key="9">
    <source>
        <dbReference type="RuleBase" id="RU003357"/>
    </source>
</evidence>
<dbReference type="InterPro" id="IPR012910">
    <property type="entry name" value="Plug_dom"/>
</dbReference>
<dbReference type="SUPFAM" id="SSF56935">
    <property type="entry name" value="Porins"/>
    <property type="match status" value="1"/>
</dbReference>
<evidence type="ECO:0000256" key="5">
    <source>
        <dbReference type="ARBA" id="ARBA00023077"/>
    </source>
</evidence>
<comment type="caution">
    <text evidence="13">The sequence shown here is derived from an EMBL/GenBank/DDBJ whole genome shotgun (WGS) entry which is preliminary data.</text>
</comment>
<evidence type="ECO:0000256" key="1">
    <source>
        <dbReference type="ARBA" id="ARBA00004571"/>
    </source>
</evidence>
<reference evidence="13 14" key="1">
    <citation type="submission" date="2018-09" db="EMBL/GenBank/DDBJ databases">
        <title>Sphingomonas sp. DAC4.</title>
        <authorList>
            <person name="Seo T."/>
        </authorList>
    </citation>
    <scope>NUCLEOTIDE SEQUENCE [LARGE SCALE GENOMIC DNA]</scope>
    <source>
        <strain evidence="13 14">DAC4</strain>
    </source>
</reference>
<dbReference type="InterPro" id="IPR039426">
    <property type="entry name" value="TonB-dep_rcpt-like"/>
</dbReference>
<evidence type="ECO:0000256" key="6">
    <source>
        <dbReference type="ARBA" id="ARBA00023136"/>
    </source>
</evidence>
<proteinExistence type="inferred from homology"/>
<dbReference type="GO" id="GO:0009279">
    <property type="term" value="C:cell outer membrane"/>
    <property type="evidence" value="ECO:0007669"/>
    <property type="project" value="UniProtKB-SubCell"/>
</dbReference>